<keyword evidence="5" id="KW-1185">Reference proteome</keyword>
<dbReference type="InterPro" id="IPR036513">
    <property type="entry name" value="STAS_dom_sf"/>
</dbReference>
<dbReference type="KEGG" id="scl:sce3547"/>
<dbReference type="PANTHER" id="PTHR33745:SF3">
    <property type="entry name" value="RSBT CO-ANTAGONIST PROTEIN RSBRC"/>
    <property type="match status" value="1"/>
</dbReference>
<evidence type="ECO:0000313" key="4">
    <source>
        <dbReference type="EMBL" id="CAN93707.1"/>
    </source>
</evidence>
<dbReference type="HOGENOM" id="CLU_811110_0_0_7"/>
<dbReference type="InterPro" id="IPR051932">
    <property type="entry name" value="Bact_StressResp_Reg"/>
</dbReference>
<dbReference type="Gene3D" id="3.30.750.24">
    <property type="entry name" value="STAS domain"/>
    <property type="match status" value="1"/>
</dbReference>
<dbReference type="eggNOG" id="COG1366">
    <property type="taxonomic scope" value="Bacteria"/>
</dbReference>
<evidence type="ECO:0000313" key="5">
    <source>
        <dbReference type="Proteomes" id="UP000002139"/>
    </source>
</evidence>
<name>A9GS00_SORC5</name>
<protein>
    <submittedName>
        <fullName evidence="4">Anti-anti-sigma factor protein</fullName>
    </submittedName>
</protein>
<dbReference type="STRING" id="448385.sce3547"/>
<dbReference type="Gene3D" id="3.30.450.40">
    <property type="match status" value="1"/>
</dbReference>
<evidence type="ECO:0000259" key="3">
    <source>
        <dbReference type="PROSITE" id="PS50801"/>
    </source>
</evidence>
<organism evidence="4 5">
    <name type="scientific">Sorangium cellulosum (strain So ce56)</name>
    <name type="common">Polyangium cellulosum (strain So ce56)</name>
    <dbReference type="NCBI Taxonomy" id="448385"/>
    <lineage>
        <taxon>Bacteria</taxon>
        <taxon>Pseudomonadati</taxon>
        <taxon>Myxococcota</taxon>
        <taxon>Polyangia</taxon>
        <taxon>Polyangiales</taxon>
        <taxon>Polyangiaceae</taxon>
        <taxon>Sorangium</taxon>
    </lineage>
</organism>
<dbReference type="InterPro" id="IPR002645">
    <property type="entry name" value="STAS_dom"/>
</dbReference>
<dbReference type="AlphaFoldDB" id="A9GS00"/>
<reference evidence="4 5" key="1">
    <citation type="journal article" date="2007" name="Nat. Biotechnol.">
        <title>Complete genome sequence of the myxobacterium Sorangium cellulosum.</title>
        <authorList>
            <person name="Schneiker S."/>
            <person name="Perlova O."/>
            <person name="Kaiser O."/>
            <person name="Gerth K."/>
            <person name="Alici A."/>
            <person name="Altmeyer M.O."/>
            <person name="Bartels D."/>
            <person name="Bekel T."/>
            <person name="Beyer S."/>
            <person name="Bode E."/>
            <person name="Bode H.B."/>
            <person name="Bolten C.J."/>
            <person name="Choudhuri J.V."/>
            <person name="Doss S."/>
            <person name="Elnakady Y.A."/>
            <person name="Frank B."/>
            <person name="Gaigalat L."/>
            <person name="Goesmann A."/>
            <person name="Groeger C."/>
            <person name="Gross F."/>
            <person name="Jelsbak L."/>
            <person name="Jelsbak L."/>
            <person name="Kalinowski J."/>
            <person name="Kegler C."/>
            <person name="Knauber T."/>
            <person name="Konietzny S."/>
            <person name="Kopp M."/>
            <person name="Krause L."/>
            <person name="Krug D."/>
            <person name="Linke B."/>
            <person name="Mahmud T."/>
            <person name="Martinez-Arias R."/>
            <person name="McHardy A.C."/>
            <person name="Merai M."/>
            <person name="Meyer F."/>
            <person name="Mormann S."/>
            <person name="Munoz-Dorado J."/>
            <person name="Perez J."/>
            <person name="Pradella S."/>
            <person name="Rachid S."/>
            <person name="Raddatz G."/>
            <person name="Rosenau F."/>
            <person name="Rueckert C."/>
            <person name="Sasse F."/>
            <person name="Scharfe M."/>
            <person name="Schuster S.C."/>
            <person name="Suen G."/>
            <person name="Treuner-Lange A."/>
            <person name="Velicer G.J."/>
            <person name="Vorholter F.-J."/>
            <person name="Weissman K.J."/>
            <person name="Welch R.D."/>
            <person name="Wenzel S.C."/>
            <person name="Whitworth D.E."/>
            <person name="Wilhelm S."/>
            <person name="Wittmann C."/>
            <person name="Bloecker H."/>
            <person name="Puehler A."/>
            <person name="Mueller R."/>
        </authorList>
    </citation>
    <scope>NUCLEOTIDE SEQUENCE [LARGE SCALE GENOMIC DNA]</scope>
    <source>
        <strain evidence="5">So ce56</strain>
    </source>
</reference>
<dbReference type="InterPro" id="IPR029016">
    <property type="entry name" value="GAF-like_dom_sf"/>
</dbReference>
<proteinExistence type="predicted"/>
<dbReference type="Pfam" id="PF01740">
    <property type="entry name" value="STAS"/>
    <property type="match status" value="1"/>
</dbReference>
<accession>A9GS00</accession>
<dbReference type="RefSeq" id="WP_012236177.1">
    <property type="nucleotide sequence ID" value="NC_010162.1"/>
</dbReference>
<dbReference type="BioCyc" id="SCEL448385:SCE_RS18150-MONOMER"/>
<evidence type="ECO:0000256" key="2">
    <source>
        <dbReference type="SAM" id="Coils"/>
    </source>
</evidence>
<dbReference type="PROSITE" id="PS50801">
    <property type="entry name" value="STAS"/>
    <property type="match status" value="1"/>
</dbReference>
<evidence type="ECO:0000256" key="1">
    <source>
        <dbReference type="ARBA" id="ARBA00022553"/>
    </source>
</evidence>
<keyword evidence="1" id="KW-0597">Phosphoprotein</keyword>
<sequence length="346" mass="37639">MLTPEPGQPPEAGGGWIVLGVLNEILLKLASQPDLRSLWEEVCASARWIVPSQRLCVVLANDGGGARIAARYERGNFGYGAPEGGGVVVDAWMVAALEAQRPAWFRGPWDEAREADRARAWLLADDPDVVFHVPIQVYKKTIGTMLFALEDQRQIDRKALASATTYALYVGATYTTLKNSLDLAAASAQLREQNDELERVQIELRLQLDRVRAAHEAMLEMSTPIIQVWDGVLTLPVIGTIDSARAARMMEEVLDAVVRHGARFMIVDLTGAQATDASTIDHLLRIFAATRLLGSRCIVSGVPTAMVGRILESGGSLDGIPVFGTLKSALEHAVGAIRQRAQPSRR</sequence>
<dbReference type="Proteomes" id="UP000002139">
    <property type="component" value="Chromosome"/>
</dbReference>
<dbReference type="CDD" id="cd07041">
    <property type="entry name" value="STAS_RsbR_RsbS_like"/>
    <property type="match status" value="1"/>
</dbReference>
<keyword evidence="2" id="KW-0175">Coiled coil</keyword>
<dbReference type="SUPFAM" id="SSF52091">
    <property type="entry name" value="SpoIIaa-like"/>
    <property type="match status" value="1"/>
</dbReference>
<dbReference type="OrthoDB" id="5506858at2"/>
<dbReference type="EMBL" id="AM746676">
    <property type="protein sequence ID" value="CAN93707.1"/>
    <property type="molecule type" value="Genomic_DNA"/>
</dbReference>
<feature type="coiled-coil region" evidence="2">
    <location>
        <begin position="183"/>
        <end position="214"/>
    </location>
</feature>
<dbReference type="PANTHER" id="PTHR33745">
    <property type="entry name" value="RSBT ANTAGONIST PROTEIN RSBS-RELATED"/>
    <property type="match status" value="1"/>
</dbReference>
<feature type="domain" description="STAS" evidence="3">
    <location>
        <begin position="222"/>
        <end position="333"/>
    </location>
</feature>
<gene>
    <name evidence="4" type="ordered locus">sce3547</name>
</gene>